<dbReference type="Proteomes" id="UP001321582">
    <property type="component" value="Plasmid pHIC"/>
</dbReference>
<dbReference type="InterPro" id="IPR036895">
    <property type="entry name" value="Uracil-DNA_glycosylase-like_sf"/>
</dbReference>
<evidence type="ECO:0000259" key="8">
    <source>
        <dbReference type="Pfam" id="PF03167"/>
    </source>
</evidence>
<dbReference type="EC" id="3.2.2.27" evidence="4"/>
<evidence type="ECO:0000313" key="9">
    <source>
        <dbReference type="EMBL" id="BDU51526.1"/>
    </source>
</evidence>
<keyword evidence="7" id="KW-0234">DNA repair</keyword>
<reference evidence="9 10" key="1">
    <citation type="submission" date="2022-11" db="EMBL/GenBank/DDBJ databases">
        <title>Haliovirga abyssi gen. nov., sp. nov., a mesophilic fermentative bacterium isolated from the Iheya North hydrothermal field and the proposal of Haliovirgaceae fam. nov.</title>
        <authorList>
            <person name="Miyazaki U."/>
            <person name="Tame A."/>
            <person name="Miyazaki J."/>
            <person name="Takai K."/>
            <person name="Sawayama S."/>
            <person name="Kitajima M."/>
            <person name="Okamoto A."/>
            <person name="Nakagawa S."/>
        </authorList>
    </citation>
    <scope>NUCLEOTIDE SEQUENCE [LARGE SCALE GENOMIC DNA]</scope>
    <source>
        <strain evidence="9 10">IC12</strain>
        <plasmid evidence="9 10">pHIC</plasmid>
    </source>
</reference>
<evidence type="ECO:0000256" key="5">
    <source>
        <dbReference type="ARBA" id="ARBA00022763"/>
    </source>
</evidence>
<evidence type="ECO:0000256" key="4">
    <source>
        <dbReference type="ARBA" id="ARBA00012030"/>
    </source>
</evidence>
<dbReference type="GO" id="GO:0097510">
    <property type="term" value="P:base-excision repair, AP site formation via deaminated base removal"/>
    <property type="evidence" value="ECO:0007669"/>
    <property type="project" value="TreeGrafter"/>
</dbReference>
<dbReference type="CDD" id="cd10027">
    <property type="entry name" value="UDG-F1-like"/>
    <property type="match status" value="1"/>
</dbReference>
<accession>A0AAU9DYD0</accession>
<gene>
    <name evidence="9" type="ORF">HLVA_20950</name>
</gene>
<keyword evidence="10" id="KW-1185">Reference proteome</keyword>
<dbReference type="Pfam" id="PF03167">
    <property type="entry name" value="UDG"/>
    <property type="match status" value="1"/>
</dbReference>
<protein>
    <recommendedName>
        <fullName evidence="4">uracil-DNA glycosylase</fullName>
        <ecNumber evidence="4">3.2.2.27</ecNumber>
    </recommendedName>
</protein>
<dbReference type="PANTHER" id="PTHR11264:SF0">
    <property type="entry name" value="URACIL-DNA GLYCOSYLASE"/>
    <property type="match status" value="1"/>
</dbReference>
<dbReference type="GO" id="GO:0004844">
    <property type="term" value="F:uracil DNA N-glycosylase activity"/>
    <property type="evidence" value="ECO:0007669"/>
    <property type="project" value="UniProtKB-EC"/>
</dbReference>
<keyword evidence="6" id="KW-0378">Hydrolase</keyword>
<comment type="similarity">
    <text evidence="3">Belongs to the uracil-DNA glycosylase (UDG) superfamily. UNG family.</text>
</comment>
<geneLocation type="plasmid" evidence="9 10">
    <name>pHIC</name>
</geneLocation>
<proteinExistence type="inferred from homology"/>
<feature type="domain" description="Uracil-DNA glycosylase-like" evidence="8">
    <location>
        <begin position="60"/>
        <end position="219"/>
    </location>
</feature>
<organism evidence="9 10">
    <name type="scientific">Haliovirga abyssi</name>
    <dbReference type="NCBI Taxonomy" id="2996794"/>
    <lineage>
        <taxon>Bacteria</taxon>
        <taxon>Fusobacteriati</taxon>
        <taxon>Fusobacteriota</taxon>
        <taxon>Fusobacteriia</taxon>
        <taxon>Fusobacteriales</taxon>
        <taxon>Haliovirgaceae</taxon>
        <taxon>Haliovirga</taxon>
    </lineage>
</organism>
<keyword evidence="9" id="KW-0614">Plasmid</keyword>
<comment type="function">
    <text evidence="2">Excises uracil residues from the DNA which can arise as a result of misincorporation of dUMP residues by DNA polymerase or due to deamination of cytosine.</text>
</comment>
<dbReference type="SUPFAM" id="SSF52141">
    <property type="entry name" value="Uracil-DNA glycosylase-like"/>
    <property type="match status" value="1"/>
</dbReference>
<comment type="catalytic activity">
    <reaction evidence="1">
        <text>Hydrolyzes single-stranded DNA or mismatched double-stranded DNA and polynucleotides, releasing free uracil.</text>
        <dbReference type="EC" id="3.2.2.27"/>
    </reaction>
</comment>
<evidence type="ECO:0000256" key="2">
    <source>
        <dbReference type="ARBA" id="ARBA00002631"/>
    </source>
</evidence>
<dbReference type="Gene3D" id="3.40.470.10">
    <property type="entry name" value="Uracil-DNA glycosylase-like domain"/>
    <property type="match status" value="1"/>
</dbReference>
<evidence type="ECO:0000256" key="6">
    <source>
        <dbReference type="ARBA" id="ARBA00022801"/>
    </source>
</evidence>
<sequence length="248" mass="29164">MNKNDFLSFFYIDKSYSEFFSDEKIQYVLEVLKKLESNSEKFAPKKENIFKALEKDIKFCKVLILGKDPYFQENAATGLAFEVNGLESWSSPFPQRSLQNIVKNIYKSYENQLINFSEIRLKIKSNDFQIMPPNKLFKSWHNQGVILLNSLLTVKVDNNKNYSGSHMKYWKSFVEELIQYISKKNPNLSYFLWGNDAGKYEKFITNGTIFKSNHPALAFGKSPKDFLFFNGFFETKNIINWINYNTKK</sequence>
<evidence type="ECO:0000313" key="10">
    <source>
        <dbReference type="Proteomes" id="UP001321582"/>
    </source>
</evidence>
<evidence type="ECO:0000256" key="1">
    <source>
        <dbReference type="ARBA" id="ARBA00001400"/>
    </source>
</evidence>
<dbReference type="InterPro" id="IPR005122">
    <property type="entry name" value="Uracil-DNA_glycosylase-like"/>
</dbReference>
<evidence type="ECO:0000256" key="3">
    <source>
        <dbReference type="ARBA" id="ARBA00008184"/>
    </source>
</evidence>
<evidence type="ECO:0000256" key="7">
    <source>
        <dbReference type="ARBA" id="ARBA00023204"/>
    </source>
</evidence>
<dbReference type="KEGG" id="haby:HLVA_20950"/>
<dbReference type="InterPro" id="IPR002043">
    <property type="entry name" value="UDG_fam1"/>
</dbReference>
<keyword evidence="5" id="KW-0227">DNA damage</keyword>
<dbReference type="EMBL" id="AP027060">
    <property type="protein sequence ID" value="BDU51526.1"/>
    <property type="molecule type" value="Genomic_DNA"/>
</dbReference>
<name>A0AAU9DYD0_9FUSO</name>
<dbReference type="RefSeq" id="WP_307905611.1">
    <property type="nucleotide sequence ID" value="NZ_AP027060.1"/>
</dbReference>
<dbReference type="PANTHER" id="PTHR11264">
    <property type="entry name" value="URACIL-DNA GLYCOSYLASE"/>
    <property type="match status" value="1"/>
</dbReference>
<dbReference type="AlphaFoldDB" id="A0AAU9DYD0"/>